<feature type="transmembrane region" description="Helical" evidence="14">
    <location>
        <begin position="7"/>
        <end position="28"/>
    </location>
</feature>
<feature type="transmembrane region" description="Helical" evidence="14">
    <location>
        <begin position="168"/>
        <end position="192"/>
    </location>
</feature>
<dbReference type="PRINTS" id="PR00950">
    <property type="entry name" value="TYPE3IMSPROT"/>
</dbReference>
<dbReference type="NCBIfam" id="TIGR00328">
    <property type="entry name" value="flhB"/>
    <property type="match status" value="1"/>
</dbReference>
<feature type="transmembrane region" description="Helical" evidence="14">
    <location>
        <begin position="348"/>
        <end position="373"/>
    </location>
</feature>
<evidence type="ECO:0000256" key="14">
    <source>
        <dbReference type="RuleBase" id="RU362071"/>
    </source>
</evidence>
<dbReference type="InterPro" id="IPR006136">
    <property type="entry name" value="FlhB"/>
</dbReference>
<evidence type="ECO:0000256" key="6">
    <source>
        <dbReference type="ARBA" id="ARBA00022692"/>
    </source>
</evidence>
<comment type="subcellular location">
    <subcellularLocation>
        <location evidence="14">Cell membrane</location>
        <topology evidence="14">Multi-pass membrane protein</topology>
    </subcellularLocation>
    <subcellularLocation>
        <location evidence="14">Bacterial flagellum basal body</location>
    </subcellularLocation>
</comment>
<dbReference type="GO" id="GO:0005886">
    <property type="term" value="C:plasma membrane"/>
    <property type="evidence" value="ECO:0007669"/>
    <property type="project" value="UniProtKB-SubCell"/>
</dbReference>
<evidence type="ECO:0000256" key="10">
    <source>
        <dbReference type="ARBA" id="ARBA00023136"/>
    </source>
</evidence>
<dbReference type="OrthoDB" id="9807950at2"/>
<dbReference type="NCBIfam" id="NF009411">
    <property type="entry name" value="PRK12772.1"/>
    <property type="match status" value="1"/>
</dbReference>
<feature type="transmembrane region" description="Helical" evidence="14">
    <location>
        <begin position="437"/>
        <end position="467"/>
    </location>
</feature>
<comment type="similarity">
    <text evidence="3">Belongs to the type III secretion exporter family.</text>
</comment>
<dbReference type="NCBIfam" id="TIGR01400">
    <property type="entry name" value="fliR"/>
    <property type="match status" value="1"/>
</dbReference>
<accession>A0A0D1C0B3</accession>
<keyword evidence="10 14" id="KW-0472">Membrane</keyword>
<proteinExistence type="inferred from homology"/>
<dbReference type="GO" id="GO:0009306">
    <property type="term" value="P:protein secretion"/>
    <property type="evidence" value="ECO:0007669"/>
    <property type="project" value="InterPro"/>
</dbReference>
<dbReference type="EMBL" id="JXSU01000007">
    <property type="protein sequence ID" value="KIS24456.1"/>
    <property type="molecule type" value="Genomic_DNA"/>
</dbReference>
<dbReference type="InterPro" id="IPR006135">
    <property type="entry name" value="T3SS_substrate_exporter"/>
</dbReference>
<organism evidence="15 16">
    <name type="scientific">Clostridium botulinum B2 450</name>
    <dbReference type="NCBI Taxonomy" id="1379739"/>
    <lineage>
        <taxon>Bacteria</taxon>
        <taxon>Bacillati</taxon>
        <taxon>Bacillota</taxon>
        <taxon>Clostridia</taxon>
        <taxon>Eubacteriales</taxon>
        <taxon>Clostridiaceae</taxon>
        <taxon>Clostridium</taxon>
    </lineage>
</organism>
<dbReference type="RefSeq" id="WP_043032148.1">
    <property type="nucleotide sequence ID" value="NZ_JXSU01000007.1"/>
</dbReference>
<evidence type="ECO:0000256" key="2">
    <source>
        <dbReference type="ARBA" id="ARBA00009772"/>
    </source>
</evidence>
<dbReference type="Gene3D" id="3.40.1690.10">
    <property type="entry name" value="secretion proteins EscU"/>
    <property type="match status" value="1"/>
</dbReference>
<protein>
    <recommendedName>
        <fullName evidence="13 14">Flagellar biosynthetic protein FliR</fullName>
    </recommendedName>
</protein>
<dbReference type="HOGENOM" id="CLU_030940_0_0_9"/>
<feature type="transmembrane region" description="Helical" evidence="14">
    <location>
        <begin position="124"/>
        <end position="147"/>
    </location>
</feature>
<keyword evidence="7" id="KW-1005">Bacterial flagellum biogenesis</keyword>
<dbReference type="PATRIC" id="fig|1379739.3.peg.2995"/>
<evidence type="ECO:0000256" key="9">
    <source>
        <dbReference type="ARBA" id="ARBA00022989"/>
    </source>
</evidence>
<dbReference type="Pfam" id="PF01312">
    <property type="entry name" value="Bac_export_2"/>
    <property type="match status" value="1"/>
</dbReference>
<keyword evidence="6 14" id="KW-0812">Transmembrane</keyword>
<keyword evidence="11 14" id="KW-0975">Bacterial flagellum</keyword>
<dbReference type="InterPro" id="IPR002010">
    <property type="entry name" value="T3SS_IM_R"/>
</dbReference>
<sequence>MISAAYATAIILISFRLFIFFSMVPIFFPKGTPVIGKVSLALIIAYMLVGSIDISSINTINNSTALIFNIVNEILAGAILGYITNAAFVCARYAGNMMDLQVGFSMMTMFDPSTNSNVTFLERILYWFSTIVFFLIDGHHMLIRALVESFNVIKLGAFFLNQEGIKHVINVFIQYFYISIKIAVPIVFIILITDLTLGLVARTVPQLNIMILGLPIKILVGLTAFVFALPLFLKVLNSAFGMLPDAIRGFYKTIPVLIIFASEEKTEEATPRKKMDARKKGQVAKSKELALAFTLLACTLVLVALGEYGANELKETMAGFLNNYLNMELNYNNLNSLAILTVLRVGKIVLPVALPIMCFGIAANYLQTGFLFTKEPLKPDFKKLNPINGFKRMFSLRTVMELLKDLTIITVVGIVGYKFLKDNYLKILNLGTLRPWYMITGLLSLAISIFFKITLIMLFISVADYVYQKYQYNKDLKMTKQEVKEEYKQDEGDPQIKSKIKQKQREMAMQRMMQEVPKATVVVTNPTHIAVGLRYEKGDSAPKVVAKGADYVAIKIKDIAKNNEVPVIENKPLARLIYEKVEIDSEVPQDMYEAVAEILAIVYTLKKKK</sequence>
<keyword evidence="9 14" id="KW-1133">Transmembrane helix</keyword>
<feature type="transmembrane region" description="Helical" evidence="14">
    <location>
        <begin position="34"/>
        <end position="54"/>
    </location>
</feature>
<dbReference type="PANTHER" id="PTHR30531:SF12">
    <property type="entry name" value="FLAGELLAR BIOSYNTHETIC PROTEIN FLHB"/>
    <property type="match status" value="1"/>
</dbReference>
<dbReference type="Gene3D" id="6.10.250.2080">
    <property type="match status" value="1"/>
</dbReference>
<keyword evidence="4" id="KW-0813">Transport</keyword>
<keyword evidence="15" id="KW-0969">Cilium</keyword>
<dbReference type="SUPFAM" id="SSF160544">
    <property type="entry name" value="EscU C-terminal domain-like"/>
    <property type="match status" value="1"/>
</dbReference>
<keyword evidence="15" id="KW-0966">Cell projection</keyword>
<keyword evidence="12" id="KW-1006">Bacterial flagellum protein export</keyword>
<evidence type="ECO:0000256" key="3">
    <source>
        <dbReference type="ARBA" id="ARBA00010690"/>
    </source>
</evidence>
<dbReference type="GO" id="GO:0044780">
    <property type="term" value="P:bacterial-type flagellum assembly"/>
    <property type="evidence" value="ECO:0007669"/>
    <property type="project" value="UniProtKB-UniRule"/>
</dbReference>
<evidence type="ECO:0000313" key="16">
    <source>
        <dbReference type="Proteomes" id="UP000032250"/>
    </source>
</evidence>
<evidence type="ECO:0000256" key="1">
    <source>
        <dbReference type="ARBA" id="ARBA00002578"/>
    </source>
</evidence>
<evidence type="ECO:0000313" key="15">
    <source>
        <dbReference type="EMBL" id="KIS24456.1"/>
    </source>
</evidence>
<feature type="transmembrane region" description="Helical" evidence="14">
    <location>
        <begin position="212"/>
        <end position="233"/>
    </location>
</feature>
<dbReference type="InterPro" id="IPR029025">
    <property type="entry name" value="T3SS_substrate_exporter_C"/>
</dbReference>
<feature type="transmembrane region" description="Helical" evidence="14">
    <location>
        <begin position="66"/>
        <end position="94"/>
    </location>
</feature>
<evidence type="ECO:0000256" key="8">
    <source>
        <dbReference type="ARBA" id="ARBA00022927"/>
    </source>
</evidence>
<dbReference type="GO" id="GO:0006605">
    <property type="term" value="P:protein targeting"/>
    <property type="evidence" value="ECO:0007669"/>
    <property type="project" value="UniProtKB-UniRule"/>
</dbReference>
<gene>
    <name evidence="15" type="ORF">N495_13045</name>
</gene>
<keyword evidence="5 14" id="KW-1003">Cell membrane</keyword>
<keyword evidence="15" id="KW-0282">Flagellum</keyword>
<comment type="similarity">
    <text evidence="2 14">Belongs to the FliR/MopE/SpaR family.</text>
</comment>
<feature type="transmembrane region" description="Helical" evidence="14">
    <location>
        <begin position="289"/>
        <end position="310"/>
    </location>
</feature>
<dbReference type="Proteomes" id="UP000032250">
    <property type="component" value="Unassembled WGS sequence"/>
</dbReference>
<dbReference type="GO" id="GO:0009425">
    <property type="term" value="C:bacterial-type flagellum basal body"/>
    <property type="evidence" value="ECO:0007669"/>
    <property type="project" value="UniProtKB-SubCell"/>
</dbReference>
<dbReference type="FunFam" id="3.40.1690.10:FF:000001">
    <property type="entry name" value="Flagellar biosynthetic protein FlhB"/>
    <property type="match status" value="1"/>
</dbReference>
<evidence type="ECO:0000256" key="13">
    <source>
        <dbReference type="NCBIfam" id="TIGR01400"/>
    </source>
</evidence>
<comment type="caution">
    <text evidence="15">The sequence shown here is derived from an EMBL/GenBank/DDBJ whole genome shotgun (WGS) entry which is preliminary data.</text>
</comment>
<evidence type="ECO:0000256" key="5">
    <source>
        <dbReference type="ARBA" id="ARBA00022475"/>
    </source>
</evidence>
<dbReference type="InterPro" id="IPR006303">
    <property type="entry name" value="FliR"/>
</dbReference>
<evidence type="ECO:0000256" key="11">
    <source>
        <dbReference type="ARBA" id="ARBA00023143"/>
    </source>
</evidence>
<comment type="function">
    <text evidence="1 14">Role in flagellar biosynthesis.</text>
</comment>
<evidence type="ECO:0000256" key="7">
    <source>
        <dbReference type="ARBA" id="ARBA00022795"/>
    </source>
</evidence>
<keyword evidence="8" id="KW-0653">Protein transport</keyword>
<dbReference type="PANTHER" id="PTHR30531">
    <property type="entry name" value="FLAGELLAR BIOSYNTHETIC PROTEIN FLHB"/>
    <property type="match status" value="1"/>
</dbReference>
<dbReference type="Pfam" id="PF01311">
    <property type="entry name" value="Bac_export_1"/>
    <property type="match status" value="1"/>
</dbReference>
<name>A0A0D1C0B3_CLOBO</name>
<reference evidence="15 16" key="1">
    <citation type="submission" date="2014-06" db="EMBL/GenBank/DDBJ databases">
        <title>Genome characterization of distinct group I Clostridium botulinum lineages.</title>
        <authorList>
            <person name="Giordani F."/>
            <person name="Anselmo A."/>
            <person name="Fillo S."/>
            <person name="Palozzi A.M."/>
            <person name="Fortunato A."/>
            <person name="Gentile B."/>
            <person name="Ciammaruconi A."/>
            <person name="Anniballi F."/>
            <person name="De Medici D."/>
            <person name="Lista F."/>
        </authorList>
    </citation>
    <scope>NUCLEOTIDE SEQUENCE [LARGE SCALE GENOMIC DNA]</scope>
    <source>
        <strain evidence="15 16">B2 450</strain>
    </source>
</reference>
<evidence type="ECO:0000256" key="4">
    <source>
        <dbReference type="ARBA" id="ARBA00022448"/>
    </source>
</evidence>
<evidence type="ECO:0000256" key="12">
    <source>
        <dbReference type="ARBA" id="ARBA00023225"/>
    </source>
</evidence>
<feature type="transmembrane region" description="Helical" evidence="14">
    <location>
        <begin position="394"/>
        <end position="417"/>
    </location>
</feature>
<dbReference type="AlphaFoldDB" id="A0A0D1C0B3"/>